<dbReference type="InterPro" id="IPR025736">
    <property type="entry name" value="PucR_C-HTH_dom"/>
</dbReference>
<accession>A0ABS3HEA4</accession>
<dbReference type="Gene3D" id="1.10.10.2840">
    <property type="entry name" value="PucR C-terminal helix-turn-helix domain"/>
    <property type="match status" value="1"/>
</dbReference>
<evidence type="ECO:0000313" key="3">
    <source>
        <dbReference type="EMBL" id="MBO0451274.1"/>
    </source>
</evidence>
<dbReference type="Pfam" id="PF13556">
    <property type="entry name" value="HTH_30"/>
    <property type="match status" value="1"/>
</dbReference>
<dbReference type="EMBL" id="JAFLVR010000007">
    <property type="protein sequence ID" value="MBO0451274.1"/>
    <property type="molecule type" value="Genomic_DNA"/>
</dbReference>
<gene>
    <name evidence="3" type="ORF">JZO85_03285</name>
</gene>
<dbReference type="Proteomes" id="UP000664495">
    <property type="component" value="Unassembled WGS sequence"/>
</dbReference>
<keyword evidence="4" id="KW-1185">Reference proteome</keyword>
<dbReference type="PANTHER" id="PTHR33744">
    <property type="entry name" value="CARBOHYDRATE DIACID REGULATOR"/>
    <property type="match status" value="1"/>
</dbReference>
<dbReference type="InterPro" id="IPR051448">
    <property type="entry name" value="CdaR-like_regulators"/>
</dbReference>
<dbReference type="InterPro" id="IPR012914">
    <property type="entry name" value="PucR_dom"/>
</dbReference>
<dbReference type="PANTHER" id="PTHR33744:SF16">
    <property type="entry name" value="CARBOHYDRATE DIACID REGULATOR"/>
    <property type="match status" value="1"/>
</dbReference>
<comment type="caution">
    <text evidence="3">The sequence shown here is derived from an EMBL/GenBank/DDBJ whole genome shotgun (WGS) entry which is preliminary data.</text>
</comment>
<protein>
    <submittedName>
        <fullName evidence="3">PucR family transcriptional regulator</fullName>
    </submittedName>
</protein>
<evidence type="ECO:0000259" key="1">
    <source>
        <dbReference type="Pfam" id="PF07905"/>
    </source>
</evidence>
<organism evidence="3 4">
    <name type="scientific">Candidatus Enterococcus murrayae</name>
    <dbReference type="NCBI Taxonomy" id="2815321"/>
    <lineage>
        <taxon>Bacteria</taxon>
        <taxon>Bacillati</taxon>
        <taxon>Bacillota</taxon>
        <taxon>Bacilli</taxon>
        <taxon>Lactobacillales</taxon>
        <taxon>Enterococcaceae</taxon>
        <taxon>Enterococcus</taxon>
    </lineage>
</organism>
<dbReference type="RefSeq" id="WP_207107092.1">
    <property type="nucleotide sequence ID" value="NZ_JAFLVR010000007.1"/>
</dbReference>
<dbReference type="Pfam" id="PF07905">
    <property type="entry name" value="PucR"/>
    <property type="match status" value="1"/>
</dbReference>
<evidence type="ECO:0000313" key="4">
    <source>
        <dbReference type="Proteomes" id="UP000664495"/>
    </source>
</evidence>
<proteinExistence type="predicted"/>
<dbReference type="InterPro" id="IPR042070">
    <property type="entry name" value="PucR_C-HTH_sf"/>
</dbReference>
<feature type="domain" description="Purine catabolism PurC-like" evidence="1">
    <location>
        <begin position="5"/>
        <end position="136"/>
    </location>
</feature>
<sequence>MNIQDMLKLPSMKGAKIVAGVEQRHRLVTTISVLEVSEPELYSQMPLKGEYSGNELVLTSFAQIAEDVEKQLEIISILHQHSQLGIVLYYVGLIIPQVSEKVIAKMNELGMVLILMPMKRMDLRYSEVISEVLSYINEEEAELDQQQDILLETIRQLPAPHQIETGLSILSDKLKCSLFIKSAENEVLLSKAWPRSLDATLRQSIAHKEMNPSKKNAPIELNRIFYFQTDIFLAMPTLSHQYFLTLFRKKPLSENQLAGIKTIVEKTIKYFGEEQLLNTGQQFFSACQTGDFYTAALLAQRAGIDPEAPLTLYCLQRKDPTAPRESSPSNGISYKERDREWIVGNKEEKKAHRVLPIYDPMEDTLFTSRELSGVLAIAQQMKAIDEQIEEAKRVFPKKHCFYPEELYLLKDVTPETESVFLERYLDKESIDTLAVYFLDCNESIKATSDFLFLHNNTIKYRLKRAQERLGLSFSHTASRYLLIKNLIYFRKYTDK</sequence>
<name>A0ABS3HEA4_9ENTE</name>
<evidence type="ECO:0000259" key="2">
    <source>
        <dbReference type="Pfam" id="PF13556"/>
    </source>
</evidence>
<feature type="domain" description="PucR C-terminal helix-turn-helix" evidence="2">
    <location>
        <begin position="431"/>
        <end position="482"/>
    </location>
</feature>
<reference evidence="3 4" key="1">
    <citation type="submission" date="2021-03" db="EMBL/GenBank/DDBJ databases">
        <title>Enterococcal diversity collection.</title>
        <authorList>
            <person name="Gilmore M.S."/>
            <person name="Schwartzman J."/>
            <person name="Van Tyne D."/>
            <person name="Martin M."/>
            <person name="Earl A.M."/>
            <person name="Manson A.L."/>
            <person name="Straub T."/>
            <person name="Salamzade R."/>
            <person name="Saavedra J."/>
            <person name="Lebreton F."/>
            <person name="Prichula J."/>
            <person name="Schaufler K."/>
            <person name="Gaca A."/>
            <person name="Sgardioli B."/>
            <person name="Wagenaar J."/>
            <person name="Strong T."/>
        </authorList>
    </citation>
    <scope>NUCLEOTIDE SEQUENCE [LARGE SCALE GENOMIC DNA]</scope>
    <source>
        <strain evidence="3 4">MJM16</strain>
    </source>
</reference>